<protein>
    <submittedName>
        <fullName evidence="2">Uncharacterized protein</fullName>
    </submittedName>
</protein>
<evidence type="ECO:0000256" key="1">
    <source>
        <dbReference type="SAM" id="MobiDB-lite"/>
    </source>
</evidence>
<feature type="compositionally biased region" description="Basic and acidic residues" evidence="1">
    <location>
        <begin position="73"/>
        <end position="88"/>
    </location>
</feature>
<dbReference type="Proteomes" id="UP001316189">
    <property type="component" value="Chromosome"/>
</dbReference>
<feature type="region of interest" description="Disordered" evidence="1">
    <location>
        <begin position="23"/>
        <end position="88"/>
    </location>
</feature>
<organism evidence="2 3">
    <name type="scientific">Cellulomonas chengniuliangii</name>
    <dbReference type="NCBI Taxonomy" id="2968084"/>
    <lineage>
        <taxon>Bacteria</taxon>
        <taxon>Bacillati</taxon>
        <taxon>Actinomycetota</taxon>
        <taxon>Actinomycetes</taxon>
        <taxon>Micrococcales</taxon>
        <taxon>Cellulomonadaceae</taxon>
        <taxon>Cellulomonas</taxon>
    </lineage>
</organism>
<sequence length="88" mass="9802">MTARPPRTPLGMRVTEKLLTIFGPPQLGDSKAPHRPVSEQERERDEELRTQLERVVGPDGHSYLVERPAPARRAAEEHSRPEPGADGS</sequence>
<evidence type="ECO:0000313" key="3">
    <source>
        <dbReference type="Proteomes" id="UP001316189"/>
    </source>
</evidence>
<proteinExistence type="predicted"/>
<dbReference type="EMBL" id="CP101988">
    <property type="protein sequence ID" value="UUI74344.1"/>
    <property type="molecule type" value="Genomic_DNA"/>
</dbReference>
<dbReference type="RefSeq" id="WP_227569596.1">
    <property type="nucleotide sequence ID" value="NZ_CP101988.1"/>
</dbReference>
<accession>A0ABY5KV78</accession>
<gene>
    <name evidence="2" type="ORF">NP064_11080</name>
</gene>
<evidence type="ECO:0000313" key="2">
    <source>
        <dbReference type="EMBL" id="UUI74344.1"/>
    </source>
</evidence>
<name>A0ABY5KV78_9CELL</name>
<keyword evidence="3" id="KW-1185">Reference proteome</keyword>
<feature type="compositionally biased region" description="Basic and acidic residues" evidence="1">
    <location>
        <begin position="36"/>
        <end position="52"/>
    </location>
</feature>
<reference evidence="2 3" key="1">
    <citation type="submission" date="2022-07" db="EMBL/GenBank/DDBJ databases">
        <title>Novel species in genus cellulomonas.</title>
        <authorList>
            <person name="Ye L."/>
        </authorList>
    </citation>
    <scope>NUCLEOTIDE SEQUENCE [LARGE SCALE GENOMIC DNA]</scope>
    <source>
        <strain evidence="3">zg-Y338</strain>
    </source>
</reference>